<dbReference type="EMBL" id="JAATEJ010000007">
    <property type="protein sequence ID" value="NJP44052.1"/>
    <property type="molecule type" value="Genomic_DNA"/>
</dbReference>
<proteinExistence type="predicted"/>
<dbReference type="InterPro" id="IPR036412">
    <property type="entry name" value="HAD-like_sf"/>
</dbReference>
<dbReference type="Gene3D" id="1.10.150.240">
    <property type="entry name" value="Putative phosphatase, domain 2"/>
    <property type="match status" value="1"/>
</dbReference>
<dbReference type="PANTHER" id="PTHR43434">
    <property type="entry name" value="PHOSPHOGLYCOLATE PHOSPHATASE"/>
    <property type="match status" value="1"/>
</dbReference>
<keyword evidence="2" id="KW-1185">Reference proteome</keyword>
<comment type="caution">
    <text evidence="1">The sequence shown here is derived from an EMBL/GenBank/DDBJ whole genome shotgun (WGS) entry which is preliminary data.</text>
</comment>
<reference evidence="1 2" key="1">
    <citation type="submission" date="2020-03" db="EMBL/GenBank/DDBJ databases">
        <title>WGS of actinomycetes isolated from Thailand.</title>
        <authorList>
            <person name="Thawai C."/>
        </authorList>
    </citation>
    <scope>NUCLEOTIDE SEQUENCE [LARGE SCALE GENOMIC DNA]</scope>
    <source>
        <strain evidence="1 2">PRB2-1</strain>
    </source>
</reference>
<dbReference type="SUPFAM" id="SSF56784">
    <property type="entry name" value="HAD-like"/>
    <property type="match status" value="1"/>
</dbReference>
<dbReference type="Proteomes" id="UP000734511">
    <property type="component" value="Unassembled WGS sequence"/>
</dbReference>
<name>A0ABX0ZN99_9ACTN</name>
<dbReference type="InterPro" id="IPR023198">
    <property type="entry name" value="PGP-like_dom2"/>
</dbReference>
<accession>A0ABX0ZN99</accession>
<dbReference type="RefSeq" id="WP_167982926.1">
    <property type="nucleotide sequence ID" value="NZ_JAATEJ010000007.1"/>
</dbReference>
<dbReference type="SFLD" id="SFLDG01129">
    <property type="entry name" value="C1.5:_HAD__Beta-PGM__Phosphata"/>
    <property type="match status" value="1"/>
</dbReference>
<organism evidence="1 2">
    <name type="scientific">Actinacidiphila epipremni</name>
    <dbReference type="NCBI Taxonomy" id="2053013"/>
    <lineage>
        <taxon>Bacteria</taxon>
        <taxon>Bacillati</taxon>
        <taxon>Actinomycetota</taxon>
        <taxon>Actinomycetes</taxon>
        <taxon>Kitasatosporales</taxon>
        <taxon>Streptomycetaceae</taxon>
        <taxon>Actinacidiphila</taxon>
    </lineage>
</organism>
<dbReference type="Gene3D" id="3.40.50.1000">
    <property type="entry name" value="HAD superfamily/HAD-like"/>
    <property type="match status" value="1"/>
</dbReference>
<sequence>MPTEQHTLGPLLILWDIDHTLVRIGGGVSRSVYERAFHRVTGRPLGELADMSGRTDQAITAETLRLNGVREPEARFDDFYAALAVAAEQLTGRMREIGIVLPGAREAVESCAARGAVQSPVTGNIRPVATAKLTALGLGDGLDFSVGGYGDDGSDRADLVRLARKRASEKYGHDFAGTRAVVIGDTPHDVRGALDADALAVGVASGRHTSDELRQAGAHVVLAGLTEFADRCGKAFGW</sequence>
<protein>
    <submittedName>
        <fullName evidence="1">HAD hydrolase-like protein</fullName>
    </submittedName>
</protein>
<gene>
    <name evidence="1" type="ORF">HCN08_11685</name>
</gene>
<evidence type="ECO:0000313" key="1">
    <source>
        <dbReference type="EMBL" id="NJP44052.1"/>
    </source>
</evidence>
<dbReference type="InterPro" id="IPR023214">
    <property type="entry name" value="HAD_sf"/>
</dbReference>
<dbReference type="PANTHER" id="PTHR43434:SF19">
    <property type="entry name" value="PHOSPHONOACETALDEHYDE HYDROLASE"/>
    <property type="match status" value="1"/>
</dbReference>
<dbReference type="SFLD" id="SFLDS00003">
    <property type="entry name" value="Haloacid_Dehalogenase"/>
    <property type="match status" value="1"/>
</dbReference>
<dbReference type="InterPro" id="IPR050155">
    <property type="entry name" value="HAD-like_hydrolase_sf"/>
</dbReference>
<dbReference type="Pfam" id="PF12710">
    <property type="entry name" value="HAD"/>
    <property type="match status" value="1"/>
</dbReference>
<evidence type="ECO:0000313" key="2">
    <source>
        <dbReference type="Proteomes" id="UP000734511"/>
    </source>
</evidence>